<dbReference type="InterPro" id="IPR051325">
    <property type="entry name" value="Nudix_hydrolase_domain"/>
</dbReference>
<dbReference type="GO" id="GO:0006754">
    <property type="term" value="P:ATP biosynthetic process"/>
    <property type="evidence" value="ECO:0007669"/>
    <property type="project" value="TreeGrafter"/>
</dbReference>
<evidence type="ECO:0000256" key="1">
    <source>
        <dbReference type="ARBA" id="ARBA00022801"/>
    </source>
</evidence>
<dbReference type="InterPro" id="IPR029033">
    <property type="entry name" value="His_PPase_superfam"/>
</dbReference>
<reference evidence="3 4" key="1">
    <citation type="submission" date="2018-03" db="EMBL/GenBank/DDBJ databases">
        <title>Genomic Encyclopedia of Archaeal and Bacterial Type Strains, Phase II (KMG-II): from individual species to whole genera.</title>
        <authorList>
            <person name="Goeker M."/>
        </authorList>
    </citation>
    <scope>NUCLEOTIDE SEQUENCE [LARGE SCALE GENOMIC DNA]</scope>
    <source>
        <strain evidence="3 4">DSM 45601</strain>
    </source>
</reference>
<dbReference type="Pfam" id="PF00293">
    <property type="entry name" value="NUDIX"/>
    <property type="match status" value="1"/>
</dbReference>
<dbReference type="AlphaFoldDB" id="A0A2T0Q9J9"/>
<dbReference type="GO" id="GO:0006167">
    <property type="term" value="P:AMP biosynthetic process"/>
    <property type="evidence" value="ECO:0007669"/>
    <property type="project" value="TreeGrafter"/>
</dbReference>
<dbReference type="PANTHER" id="PTHR21340:SF0">
    <property type="entry name" value="BIS(5'-NUCLEOSYL)-TETRAPHOSPHATASE [ASYMMETRICAL]"/>
    <property type="match status" value="1"/>
</dbReference>
<dbReference type="Pfam" id="PF00300">
    <property type="entry name" value="His_Phos_1"/>
    <property type="match status" value="1"/>
</dbReference>
<dbReference type="Gene3D" id="3.90.79.10">
    <property type="entry name" value="Nucleoside Triphosphate Pyrophosphohydrolase"/>
    <property type="match status" value="1"/>
</dbReference>
<dbReference type="PANTHER" id="PTHR21340">
    <property type="entry name" value="DIADENOSINE 5,5-P1,P4-TETRAPHOSPHATE PYROPHOSPHOHYDROLASE MUTT"/>
    <property type="match status" value="1"/>
</dbReference>
<dbReference type="Gene3D" id="3.40.50.1240">
    <property type="entry name" value="Phosphoglycerate mutase-like"/>
    <property type="match status" value="1"/>
</dbReference>
<gene>
    <name evidence="3" type="ORF">CLV72_102148</name>
</gene>
<dbReference type="GO" id="GO:0004081">
    <property type="term" value="F:bis(5'-nucleosyl)-tetraphosphatase (asymmetrical) activity"/>
    <property type="evidence" value="ECO:0007669"/>
    <property type="project" value="TreeGrafter"/>
</dbReference>
<dbReference type="RefSeq" id="WP_106242001.1">
    <property type="nucleotide sequence ID" value="NZ_PVZC01000002.1"/>
</dbReference>
<comment type="caution">
    <text evidence="3">The sequence shown here is derived from an EMBL/GenBank/DDBJ whole genome shotgun (WGS) entry which is preliminary data.</text>
</comment>
<dbReference type="SMART" id="SM00855">
    <property type="entry name" value="PGAM"/>
    <property type="match status" value="1"/>
</dbReference>
<evidence type="ECO:0000259" key="2">
    <source>
        <dbReference type="PROSITE" id="PS51462"/>
    </source>
</evidence>
<accession>A0A2T0Q9J9</accession>
<dbReference type="InterPro" id="IPR013078">
    <property type="entry name" value="His_Pase_superF_clade-1"/>
</dbReference>
<dbReference type="Proteomes" id="UP000237846">
    <property type="component" value="Unassembled WGS sequence"/>
</dbReference>
<dbReference type="InterPro" id="IPR020084">
    <property type="entry name" value="NUDIX_hydrolase_CS"/>
</dbReference>
<dbReference type="OrthoDB" id="4287477at2"/>
<evidence type="ECO:0000313" key="4">
    <source>
        <dbReference type="Proteomes" id="UP000237846"/>
    </source>
</evidence>
<name>A0A2T0Q9J9_9ACTN</name>
<sequence>MASGPTEADPIRAAGAVLWRPGPHGAEVALIHRPRYDDWTLPKGKLKGGEHVLAAAVREVTEETGIRPVLGRRLAAQHYLKEGRPKQVEWWTATPADSGPFQPNDEVDQLAWLPAAEAEQRLSYERDLPVLRGLVEGPLPTTPLILMRHASAGEKSEWTDDDTLRPLDPDGRPDAALLGTLLAAYGTARVICSATARCVETVLPYLQRTGAELRTDLAYTADPGGRRLGDPETVAKRTAELLAEQRPTILCTHGELVPEIITQVCEHLGAAAPEEPNLRKASFWAVHMADSRLAAIERHAIRG</sequence>
<keyword evidence="4" id="KW-1185">Reference proteome</keyword>
<proteinExistence type="predicted"/>
<dbReference type="PROSITE" id="PS00893">
    <property type="entry name" value="NUDIX_BOX"/>
    <property type="match status" value="1"/>
</dbReference>
<feature type="domain" description="Nudix hydrolase" evidence="2">
    <location>
        <begin position="9"/>
        <end position="135"/>
    </location>
</feature>
<dbReference type="InterPro" id="IPR000086">
    <property type="entry name" value="NUDIX_hydrolase_dom"/>
</dbReference>
<dbReference type="EMBL" id="PVZC01000002">
    <property type="protein sequence ID" value="PRY00517.1"/>
    <property type="molecule type" value="Genomic_DNA"/>
</dbReference>
<dbReference type="InterPro" id="IPR015797">
    <property type="entry name" value="NUDIX_hydrolase-like_dom_sf"/>
</dbReference>
<dbReference type="CDD" id="cd03673">
    <property type="entry name" value="NUDIX_Ap6A_hydrolase"/>
    <property type="match status" value="1"/>
</dbReference>
<dbReference type="SUPFAM" id="SSF53254">
    <property type="entry name" value="Phosphoglycerate mutase-like"/>
    <property type="match status" value="1"/>
</dbReference>
<evidence type="ECO:0000313" key="3">
    <source>
        <dbReference type="EMBL" id="PRY00517.1"/>
    </source>
</evidence>
<protein>
    <submittedName>
        <fullName evidence="3">8-oxo-dGTP diphosphatase</fullName>
    </submittedName>
</protein>
<organism evidence="3 4">
    <name type="scientific">Allonocardiopsis opalescens</name>
    <dbReference type="NCBI Taxonomy" id="1144618"/>
    <lineage>
        <taxon>Bacteria</taxon>
        <taxon>Bacillati</taxon>
        <taxon>Actinomycetota</taxon>
        <taxon>Actinomycetes</taxon>
        <taxon>Streptosporangiales</taxon>
        <taxon>Allonocardiopsis</taxon>
    </lineage>
</organism>
<dbReference type="SUPFAM" id="SSF55811">
    <property type="entry name" value="Nudix"/>
    <property type="match status" value="1"/>
</dbReference>
<dbReference type="PROSITE" id="PS51462">
    <property type="entry name" value="NUDIX"/>
    <property type="match status" value="1"/>
</dbReference>
<keyword evidence="1" id="KW-0378">Hydrolase</keyword>